<dbReference type="Pfam" id="PF00834">
    <property type="entry name" value="Ribul_P_3_epim"/>
    <property type="match status" value="1"/>
</dbReference>
<dbReference type="InterPro" id="IPR013785">
    <property type="entry name" value="Aldolase_TIM"/>
</dbReference>
<feature type="active site" description="Proton donor" evidence="10 12">
    <location>
        <position position="175"/>
    </location>
</feature>
<feature type="binding site" evidence="10 13">
    <location>
        <position position="30"/>
    </location>
    <ligand>
        <name>a divalent metal cation</name>
        <dbReference type="ChEBI" id="CHEBI:60240"/>
    </ligand>
</feature>
<dbReference type="Gene3D" id="3.20.20.70">
    <property type="entry name" value="Aldolase class I"/>
    <property type="match status" value="1"/>
</dbReference>
<evidence type="ECO:0000256" key="3">
    <source>
        <dbReference type="ARBA" id="ARBA00001941"/>
    </source>
</evidence>
<feature type="binding site" evidence="10 13">
    <location>
        <position position="175"/>
    </location>
    <ligand>
        <name>a divalent metal cation</name>
        <dbReference type="ChEBI" id="CHEBI:60240"/>
    </ligand>
</feature>
<feature type="binding site" evidence="10 14">
    <location>
        <position position="7"/>
    </location>
    <ligand>
        <name>substrate</name>
    </ligand>
</feature>
<evidence type="ECO:0000256" key="1">
    <source>
        <dbReference type="ARBA" id="ARBA00001782"/>
    </source>
</evidence>
<dbReference type="HAMAP" id="MF_02227">
    <property type="entry name" value="RPE"/>
    <property type="match status" value="1"/>
</dbReference>
<keyword evidence="8 10" id="KW-0479">Metal-binding</keyword>
<feature type="binding site" evidence="10 14">
    <location>
        <begin position="197"/>
        <end position="198"/>
    </location>
    <ligand>
        <name>substrate</name>
    </ligand>
</feature>
<protein>
    <recommendedName>
        <fullName evidence="7 10">Ribulose-phosphate 3-epimerase</fullName>
        <ecNumber evidence="7 10">5.1.3.1</ecNumber>
    </recommendedName>
</protein>
<evidence type="ECO:0000256" key="4">
    <source>
        <dbReference type="ARBA" id="ARBA00001947"/>
    </source>
</evidence>
<dbReference type="AlphaFoldDB" id="A0AAW5JPK4"/>
<proteinExistence type="inferred from homology"/>
<dbReference type="PROSITE" id="PS01085">
    <property type="entry name" value="RIBUL_P_3_EPIMER_1"/>
    <property type="match status" value="1"/>
</dbReference>
<keyword evidence="9 10" id="KW-0413">Isomerase</keyword>
<comment type="cofactor">
    <cofactor evidence="5">
        <name>Fe(2+)</name>
        <dbReference type="ChEBI" id="CHEBI:29033"/>
    </cofactor>
</comment>
<dbReference type="GO" id="GO:0005737">
    <property type="term" value="C:cytoplasm"/>
    <property type="evidence" value="ECO:0007669"/>
    <property type="project" value="UniProtKB-ARBA"/>
</dbReference>
<comment type="cofactor">
    <cofactor evidence="2">
        <name>Mn(2+)</name>
        <dbReference type="ChEBI" id="CHEBI:29035"/>
    </cofactor>
</comment>
<dbReference type="EMBL" id="JANFYS010000027">
    <property type="protein sequence ID" value="MCQ4771278.1"/>
    <property type="molecule type" value="Genomic_DNA"/>
</dbReference>
<keyword evidence="13" id="KW-0170">Cobalt</keyword>
<comment type="cofactor">
    <cofactor evidence="3">
        <name>Co(2+)</name>
        <dbReference type="ChEBI" id="CHEBI:48828"/>
    </cofactor>
</comment>
<feature type="binding site" evidence="10 13">
    <location>
        <position position="63"/>
    </location>
    <ligand>
        <name>a divalent metal cation</name>
        <dbReference type="ChEBI" id="CHEBI:60240"/>
    </ligand>
</feature>
<evidence type="ECO:0000256" key="8">
    <source>
        <dbReference type="ARBA" id="ARBA00022723"/>
    </source>
</evidence>
<gene>
    <name evidence="10 15" type="primary">rpe</name>
    <name evidence="15" type="ORF">NE579_12500</name>
</gene>
<dbReference type="PANTHER" id="PTHR11749">
    <property type="entry name" value="RIBULOSE-5-PHOSPHATE-3-EPIMERASE"/>
    <property type="match status" value="1"/>
</dbReference>
<dbReference type="GO" id="GO:0046872">
    <property type="term" value="F:metal ion binding"/>
    <property type="evidence" value="ECO:0007669"/>
    <property type="project" value="UniProtKB-UniRule"/>
</dbReference>
<evidence type="ECO:0000256" key="14">
    <source>
        <dbReference type="PIRSR" id="PIRSR001461-3"/>
    </source>
</evidence>
<sequence length="215" mass="23148">MLKIAPSILSADFCNLERDIRRVSSADWLHVDVMDGMFVPNITIGVPVVESIRKHTNLFLDVHLMVEKPGRYVEAFAKAGADLLSVHLEADMPPFLKEALHAMDRCGVKKAVALRPITAAEAVLPYLELGVDLVLVMTVEPGFGGQKFMADQLPKIAAVRRYIEQYRPGCDLEVDGGVNAQTARQVIDAGANVLVAGSAIYGADDPAAAIAALRG</sequence>
<dbReference type="InterPro" id="IPR026019">
    <property type="entry name" value="Ribul_P_3_epim"/>
</dbReference>
<feature type="active site" description="Proton acceptor" evidence="10 12">
    <location>
        <position position="32"/>
    </location>
</feature>
<feature type="binding site" evidence="10 13">
    <location>
        <position position="32"/>
    </location>
    <ligand>
        <name>a divalent metal cation</name>
        <dbReference type="ChEBI" id="CHEBI:60240"/>
    </ligand>
</feature>
<dbReference type="GO" id="GO:0019323">
    <property type="term" value="P:pentose catabolic process"/>
    <property type="evidence" value="ECO:0007669"/>
    <property type="project" value="UniProtKB-UniRule"/>
</dbReference>
<evidence type="ECO:0000313" key="15">
    <source>
        <dbReference type="EMBL" id="MCQ4771278.1"/>
    </source>
</evidence>
<dbReference type="RefSeq" id="WP_256304493.1">
    <property type="nucleotide sequence ID" value="NZ_JANFYS010000027.1"/>
</dbReference>
<dbReference type="InterPro" id="IPR000056">
    <property type="entry name" value="Ribul_P_3_epim-like"/>
</dbReference>
<feature type="binding site" evidence="14">
    <location>
        <position position="177"/>
    </location>
    <ligand>
        <name>substrate</name>
    </ligand>
</feature>
<evidence type="ECO:0000256" key="12">
    <source>
        <dbReference type="PIRSR" id="PIRSR001461-1"/>
    </source>
</evidence>
<evidence type="ECO:0000256" key="2">
    <source>
        <dbReference type="ARBA" id="ARBA00001936"/>
    </source>
</evidence>
<evidence type="ECO:0000256" key="6">
    <source>
        <dbReference type="ARBA" id="ARBA00009541"/>
    </source>
</evidence>
<evidence type="ECO:0000256" key="5">
    <source>
        <dbReference type="ARBA" id="ARBA00001954"/>
    </source>
</evidence>
<accession>A0AAW5JPK4</accession>
<comment type="cofactor">
    <cofactor evidence="4">
        <name>Zn(2+)</name>
        <dbReference type="ChEBI" id="CHEBI:29105"/>
    </cofactor>
</comment>
<evidence type="ECO:0000256" key="13">
    <source>
        <dbReference type="PIRSR" id="PIRSR001461-2"/>
    </source>
</evidence>
<comment type="cofactor">
    <cofactor evidence="10 13">
        <name>a divalent metal cation</name>
        <dbReference type="ChEBI" id="CHEBI:60240"/>
    </cofactor>
    <text evidence="10 13">Binds 1 divalent metal cation per subunit.</text>
</comment>
<comment type="similarity">
    <text evidence="6 10 11">Belongs to the ribulose-phosphate 3-epimerase family.</text>
</comment>
<evidence type="ECO:0000256" key="10">
    <source>
        <dbReference type="HAMAP-Rule" id="MF_02227"/>
    </source>
</evidence>
<organism evidence="15 16">
    <name type="scientific">Intestinimonas massiliensis</name>
    <name type="common">ex Afouda et al. 2020</name>
    <dbReference type="NCBI Taxonomy" id="1673721"/>
    <lineage>
        <taxon>Bacteria</taxon>
        <taxon>Bacillati</taxon>
        <taxon>Bacillota</taxon>
        <taxon>Clostridia</taxon>
        <taxon>Eubacteriales</taxon>
        <taxon>Intestinimonas</taxon>
    </lineage>
</organism>
<name>A0AAW5JPK4_9FIRM</name>
<dbReference type="PIRSF" id="PIRSF001461">
    <property type="entry name" value="RPE"/>
    <property type="match status" value="1"/>
</dbReference>
<dbReference type="EC" id="5.1.3.1" evidence="7 10"/>
<feature type="binding site" evidence="10">
    <location>
        <begin position="175"/>
        <end position="177"/>
    </location>
    <ligand>
        <name>substrate</name>
    </ligand>
</feature>
<dbReference type="GO" id="GO:0004750">
    <property type="term" value="F:D-ribulose-phosphate 3-epimerase activity"/>
    <property type="evidence" value="ECO:0007669"/>
    <property type="project" value="UniProtKB-UniRule"/>
</dbReference>
<evidence type="ECO:0000256" key="7">
    <source>
        <dbReference type="ARBA" id="ARBA00013188"/>
    </source>
</evidence>
<evidence type="ECO:0000256" key="9">
    <source>
        <dbReference type="ARBA" id="ARBA00023235"/>
    </source>
</evidence>
<comment type="function">
    <text evidence="10">Catalyzes the reversible epimerization of D-ribulose 5-phosphate to D-xylulose 5-phosphate.</text>
</comment>
<dbReference type="CDD" id="cd00429">
    <property type="entry name" value="RPE"/>
    <property type="match status" value="1"/>
</dbReference>
<feature type="binding site" evidence="10 14">
    <location>
        <begin position="142"/>
        <end position="145"/>
    </location>
    <ligand>
        <name>substrate</name>
    </ligand>
</feature>
<dbReference type="NCBIfam" id="NF004076">
    <property type="entry name" value="PRK05581.1-4"/>
    <property type="match status" value="1"/>
</dbReference>
<dbReference type="GO" id="GO:0006098">
    <property type="term" value="P:pentose-phosphate shunt"/>
    <property type="evidence" value="ECO:0007669"/>
    <property type="project" value="UniProtKB-UniRule"/>
</dbReference>
<dbReference type="SUPFAM" id="SSF51366">
    <property type="entry name" value="Ribulose-phoshate binding barrel"/>
    <property type="match status" value="1"/>
</dbReference>
<dbReference type="InterPro" id="IPR011060">
    <property type="entry name" value="RibuloseP-bd_barrel"/>
</dbReference>
<comment type="catalytic activity">
    <reaction evidence="1 10 11">
        <text>D-ribulose 5-phosphate = D-xylulose 5-phosphate</text>
        <dbReference type="Rhea" id="RHEA:13677"/>
        <dbReference type="ChEBI" id="CHEBI:57737"/>
        <dbReference type="ChEBI" id="CHEBI:58121"/>
        <dbReference type="EC" id="5.1.3.1"/>
    </reaction>
</comment>
<dbReference type="Proteomes" id="UP001204562">
    <property type="component" value="Unassembled WGS sequence"/>
</dbReference>
<comment type="caution">
    <text evidence="15">The sequence shown here is derived from an EMBL/GenBank/DDBJ whole genome shotgun (WGS) entry which is preliminary data.</text>
</comment>
<evidence type="ECO:0000256" key="11">
    <source>
        <dbReference type="PIRNR" id="PIRNR001461"/>
    </source>
</evidence>
<feature type="binding site" evidence="10 14">
    <location>
        <position position="63"/>
    </location>
    <ligand>
        <name>substrate</name>
    </ligand>
</feature>
<keyword evidence="10 11" id="KW-0119">Carbohydrate metabolism</keyword>
<comment type="pathway">
    <text evidence="10">Carbohydrate degradation.</text>
</comment>
<keyword evidence="13" id="KW-0464">Manganese</keyword>
<reference evidence="15" key="1">
    <citation type="submission" date="2022-06" db="EMBL/GenBank/DDBJ databases">
        <title>Isolation of gut microbiota from human fecal samples.</title>
        <authorList>
            <person name="Pamer E.G."/>
            <person name="Barat B."/>
            <person name="Waligurski E."/>
            <person name="Medina S."/>
            <person name="Paddock L."/>
            <person name="Mostad J."/>
        </authorList>
    </citation>
    <scope>NUCLEOTIDE SEQUENCE</scope>
    <source>
        <strain evidence="15">DFI.9.91</strain>
    </source>
</reference>
<dbReference type="FunFam" id="3.20.20.70:FF:000004">
    <property type="entry name" value="Ribulose-phosphate 3-epimerase"/>
    <property type="match status" value="1"/>
</dbReference>
<evidence type="ECO:0000313" key="16">
    <source>
        <dbReference type="Proteomes" id="UP001204562"/>
    </source>
</evidence>
<dbReference type="NCBIfam" id="TIGR01163">
    <property type="entry name" value="rpe"/>
    <property type="match status" value="1"/>
</dbReference>
<keyword evidence="13" id="KW-0862">Zinc</keyword>
<dbReference type="PROSITE" id="PS01086">
    <property type="entry name" value="RIBUL_P_3_EPIMER_2"/>
    <property type="match status" value="1"/>
</dbReference>